<organism evidence="2">
    <name type="scientific">Arabidopsis lyrata subsp. lyrata</name>
    <name type="common">Lyre-leaved rock-cress</name>
    <dbReference type="NCBI Taxonomy" id="81972"/>
    <lineage>
        <taxon>Eukaryota</taxon>
        <taxon>Viridiplantae</taxon>
        <taxon>Streptophyta</taxon>
        <taxon>Embryophyta</taxon>
        <taxon>Tracheophyta</taxon>
        <taxon>Spermatophyta</taxon>
        <taxon>Magnoliopsida</taxon>
        <taxon>eudicotyledons</taxon>
        <taxon>Gunneridae</taxon>
        <taxon>Pentapetalae</taxon>
        <taxon>rosids</taxon>
        <taxon>malvids</taxon>
        <taxon>Brassicales</taxon>
        <taxon>Brassicaceae</taxon>
        <taxon>Camelineae</taxon>
        <taxon>Arabidopsis</taxon>
    </lineage>
</organism>
<sequence length="234" mass="25316">MFSSHRRSALPLRCPALSGAARGLPYEKDRCCYVLGFCLVGGLAADQAFLLIACGRRSWCVVAMRGRCGNSSAGYPLLGDGKSLRLGYRQFSTMSRRSRFGGSCDLPRLCQQRILVSLGGVATFVSSSDLASGSKIFRRVRGCLWCVTARETHGGLPSHFDRICSRTTEDLVDGCHCLFALGLRVSSEFCYSFCSQSGDLLDLSRFAFGSRHGCDCGGCVLLDFERLVSASLAA</sequence>
<gene>
    <name evidence="1" type="ORF">ARALYDRAFT_891212</name>
</gene>
<dbReference type="AlphaFoldDB" id="D7KLW0"/>
<dbReference type="Gramene" id="scaffold_104006.1">
    <property type="protein sequence ID" value="scaffold_104006.1"/>
    <property type="gene ID" value="scaffold_104006.1"/>
</dbReference>
<dbReference type="EMBL" id="GL348713">
    <property type="protein sequence ID" value="EFH67449.1"/>
    <property type="molecule type" value="Genomic_DNA"/>
</dbReference>
<name>D7KLW0_ARALL</name>
<evidence type="ECO:0000313" key="1">
    <source>
        <dbReference type="EMBL" id="EFH67449.1"/>
    </source>
</evidence>
<keyword evidence="2" id="KW-1185">Reference proteome</keyword>
<dbReference type="Proteomes" id="UP000008694">
    <property type="component" value="Unassembled WGS sequence"/>
</dbReference>
<evidence type="ECO:0000313" key="2">
    <source>
        <dbReference type="Proteomes" id="UP000008694"/>
    </source>
</evidence>
<reference evidence="2" key="1">
    <citation type="journal article" date="2011" name="Nat. Genet.">
        <title>The Arabidopsis lyrata genome sequence and the basis of rapid genome size change.</title>
        <authorList>
            <person name="Hu T.T."/>
            <person name="Pattyn P."/>
            <person name="Bakker E.G."/>
            <person name="Cao J."/>
            <person name="Cheng J.-F."/>
            <person name="Clark R.M."/>
            <person name="Fahlgren N."/>
            <person name="Fawcett J.A."/>
            <person name="Grimwood J."/>
            <person name="Gundlach H."/>
            <person name="Haberer G."/>
            <person name="Hollister J.D."/>
            <person name="Ossowski S."/>
            <person name="Ottilar R.P."/>
            <person name="Salamov A.A."/>
            <person name="Schneeberger K."/>
            <person name="Spannagl M."/>
            <person name="Wang X."/>
            <person name="Yang L."/>
            <person name="Nasrallah M.E."/>
            <person name="Bergelson J."/>
            <person name="Carrington J.C."/>
            <person name="Gaut B.S."/>
            <person name="Schmutz J."/>
            <person name="Mayer K.F.X."/>
            <person name="Van de Peer Y."/>
            <person name="Grigoriev I.V."/>
            <person name="Nordborg M."/>
            <person name="Weigel D."/>
            <person name="Guo Y.-L."/>
        </authorList>
    </citation>
    <scope>NUCLEOTIDE SEQUENCE [LARGE SCALE GENOMIC DNA]</scope>
    <source>
        <strain evidence="2">cv. MN47</strain>
    </source>
</reference>
<dbReference type="HOGENOM" id="CLU_1186416_0_0_1"/>
<proteinExistence type="predicted"/>
<accession>D7KLW0</accession>
<protein>
    <submittedName>
        <fullName evidence="1">Predicted protein</fullName>
    </submittedName>
</protein>